<sequence length="282" mass="30677">MFSAIDWARPWLHSVRAAAAAAGVDTDFESDSGAASIIPFFSAQASARKLCNHQGLPLAFVPQSALPEGVAYEEFIGATGGVPTRENLHDFFNALVWLSFPLIKRQLNALQAAQIAQDGVGKSRGPARDAATLFDENAALLVVRDCEQGRALVQALRGHEWRAAFVELRALFGTDAQVWLFGHALMEKLVAPYKAITAHTRIVMADDGYFALDRAGQQAWLDAQVAQALAQEGLSKTGFTPLPVLGVPGWWPQQDEEFYSDAAVFRPKRKPNEHGVKTVPTP</sequence>
<gene>
    <name evidence="1" type="ORF">GTP77_05095</name>
</gene>
<proteinExistence type="predicted"/>
<dbReference type="InterPro" id="IPR021390">
    <property type="entry name" value="DUF3025"/>
</dbReference>
<name>A0A7X4HAJ7_9BURK</name>
<dbReference type="EMBL" id="WWCU01000003">
    <property type="protein sequence ID" value="MYN06710.1"/>
    <property type="molecule type" value="Genomic_DNA"/>
</dbReference>
<reference evidence="1 2" key="1">
    <citation type="submission" date="2019-12" db="EMBL/GenBank/DDBJ databases">
        <title>Novel species isolated from a subtropical stream in China.</title>
        <authorList>
            <person name="Lu H."/>
        </authorList>
    </citation>
    <scope>NUCLEOTIDE SEQUENCE [LARGE SCALE GENOMIC DNA]</scope>
    <source>
        <strain evidence="1 2">FT127W</strain>
    </source>
</reference>
<keyword evidence="2" id="KW-1185">Reference proteome</keyword>
<evidence type="ECO:0000313" key="1">
    <source>
        <dbReference type="EMBL" id="MYN06710.1"/>
    </source>
</evidence>
<dbReference type="Proteomes" id="UP000450676">
    <property type="component" value="Unassembled WGS sequence"/>
</dbReference>
<evidence type="ECO:0000313" key="2">
    <source>
        <dbReference type="Proteomes" id="UP000450676"/>
    </source>
</evidence>
<organism evidence="1 2">
    <name type="scientific">Pseudoduganella aquatica</name>
    <dbReference type="NCBI Taxonomy" id="2660641"/>
    <lineage>
        <taxon>Bacteria</taxon>
        <taxon>Pseudomonadati</taxon>
        <taxon>Pseudomonadota</taxon>
        <taxon>Betaproteobacteria</taxon>
        <taxon>Burkholderiales</taxon>
        <taxon>Oxalobacteraceae</taxon>
        <taxon>Telluria group</taxon>
        <taxon>Pseudoduganella</taxon>
    </lineage>
</organism>
<dbReference type="AlphaFoldDB" id="A0A7X4HAJ7"/>
<protein>
    <submittedName>
        <fullName evidence="1">DUF3025 domain-containing protein</fullName>
    </submittedName>
</protein>
<comment type="caution">
    <text evidence="1">The sequence shown here is derived from an EMBL/GenBank/DDBJ whole genome shotgun (WGS) entry which is preliminary data.</text>
</comment>
<accession>A0A7X4HAJ7</accession>
<dbReference type="Pfam" id="PF11227">
    <property type="entry name" value="DUF3025"/>
    <property type="match status" value="1"/>
</dbReference>
<dbReference type="RefSeq" id="WP_161071085.1">
    <property type="nucleotide sequence ID" value="NZ_CP086370.1"/>
</dbReference>